<dbReference type="KEGG" id="hmn:HM131_01660"/>
<evidence type="ECO:0000313" key="13">
    <source>
        <dbReference type="Proteomes" id="UP000192527"/>
    </source>
</evidence>
<evidence type="ECO:0000256" key="9">
    <source>
        <dbReference type="ARBA" id="ARBA00041175"/>
    </source>
</evidence>
<evidence type="ECO:0000256" key="4">
    <source>
        <dbReference type="ARBA" id="ARBA00022553"/>
    </source>
</evidence>
<organism evidence="12 13">
    <name type="scientific">Halobacillus mangrovi</name>
    <dbReference type="NCBI Taxonomy" id="402384"/>
    <lineage>
        <taxon>Bacteria</taxon>
        <taxon>Bacillati</taxon>
        <taxon>Bacillota</taxon>
        <taxon>Bacilli</taxon>
        <taxon>Bacillales</taxon>
        <taxon>Bacillaceae</taxon>
        <taxon>Halobacillus</taxon>
    </lineage>
</organism>
<dbReference type="Pfam" id="PF00359">
    <property type="entry name" value="PTS_EIIA_2"/>
    <property type="match status" value="1"/>
</dbReference>
<dbReference type="InterPro" id="IPR016152">
    <property type="entry name" value="PTrfase/Anion_transptr"/>
</dbReference>
<comment type="subcellular location">
    <subcellularLocation>
        <location evidence="1">Cytoplasm</location>
    </subcellularLocation>
</comment>
<name>A0A1W5ZQQ3_9BACI</name>
<dbReference type="PROSITE" id="PS51094">
    <property type="entry name" value="PTS_EIIA_TYPE_2"/>
    <property type="match status" value="1"/>
</dbReference>
<dbReference type="GO" id="GO:0016301">
    <property type="term" value="F:kinase activity"/>
    <property type="evidence" value="ECO:0007669"/>
    <property type="project" value="UniProtKB-KW"/>
</dbReference>
<keyword evidence="2" id="KW-0813">Transport</keyword>
<dbReference type="PANTHER" id="PTHR36203">
    <property type="entry name" value="ASCORBATE-SPECIFIC PTS SYSTEM EIIA COMPONENT"/>
    <property type="match status" value="1"/>
</dbReference>
<keyword evidence="13" id="KW-1185">Reference proteome</keyword>
<comment type="function">
    <text evidence="8">The phosphoenolpyruvate-dependent sugar phosphotransferase system (sugar PTS), a major carbohydrate active transport system, catalyzes the phosphorylation of incoming sugar substrates concomitantly with their translocation across the cell membrane. The enzyme II UlaABC PTS system is involved in ascorbate transport.</text>
</comment>
<evidence type="ECO:0000256" key="6">
    <source>
        <dbReference type="ARBA" id="ARBA00022683"/>
    </source>
</evidence>
<evidence type="ECO:0000256" key="5">
    <source>
        <dbReference type="ARBA" id="ARBA00022679"/>
    </source>
</evidence>
<protein>
    <recommendedName>
        <fullName evidence="9">Ascorbate-specific PTS system EIIA component</fullName>
    </recommendedName>
    <alternativeName>
        <fullName evidence="10">Ascorbate-specific phosphotransferase enzyme IIA component</fullName>
    </alternativeName>
</protein>
<keyword evidence="7" id="KW-0418">Kinase</keyword>
<dbReference type="EMBL" id="CP020772">
    <property type="protein sequence ID" value="ARI75608.1"/>
    <property type="molecule type" value="Genomic_DNA"/>
</dbReference>
<dbReference type="AlphaFoldDB" id="A0A1W5ZQQ3"/>
<dbReference type="GO" id="GO:0005737">
    <property type="term" value="C:cytoplasm"/>
    <property type="evidence" value="ECO:0007669"/>
    <property type="project" value="UniProtKB-SubCell"/>
</dbReference>
<dbReference type="SUPFAM" id="SSF55804">
    <property type="entry name" value="Phoshotransferase/anion transport protein"/>
    <property type="match status" value="1"/>
</dbReference>
<reference evidence="12 13" key="1">
    <citation type="submission" date="2017-04" db="EMBL/GenBank/DDBJ databases">
        <title>The whole genome sequencing and assembly of Halobacillus mangrovi strain.</title>
        <authorList>
            <person name="Lee S.-J."/>
            <person name="Park M.-K."/>
            <person name="Kim J.-Y."/>
            <person name="Lee Y.-J."/>
            <person name="Yi H."/>
            <person name="Bahn Y.-S."/>
            <person name="Kim J.F."/>
            <person name="Lee D.-W."/>
        </authorList>
    </citation>
    <scope>NUCLEOTIDE SEQUENCE [LARGE SCALE GENOMIC DNA]</scope>
    <source>
        <strain evidence="12 13">KTB 131</strain>
    </source>
</reference>
<evidence type="ECO:0000256" key="10">
    <source>
        <dbReference type="ARBA" id="ARBA00042072"/>
    </source>
</evidence>
<dbReference type="CDD" id="cd00211">
    <property type="entry name" value="PTS_IIA_fru"/>
    <property type="match status" value="1"/>
</dbReference>
<evidence type="ECO:0000256" key="3">
    <source>
        <dbReference type="ARBA" id="ARBA00022490"/>
    </source>
</evidence>
<keyword evidence="3" id="KW-0963">Cytoplasm</keyword>
<dbReference type="InterPro" id="IPR002178">
    <property type="entry name" value="PTS_EIIA_type-2_dom"/>
</dbReference>
<dbReference type="STRING" id="402384.HM131_01660"/>
<proteinExistence type="predicted"/>
<dbReference type="GO" id="GO:0009401">
    <property type="term" value="P:phosphoenolpyruvate-dependent sugar phosphotransferase system"/>
    <property type="evidence" value="ECO:0007669"/>
    <property type="project" value="UniProtKB-KW"/>
</dbReference>
<evidence type="ECO:0000256" key="2">
    <source>
        <dbReference type="ARBA" id="ARBA00022448"/>
    </source>
</evidence>
<keyword evidence="4" id="KW-0597">Phosphoprotein</keyword>
<evidence type="ECO:0000256" key="7">
    <source>
        <dbReference type="ARBA" id="ARBA00022777"/>
    </source>
</evidence>
<dbReference type="Gene3D" id="3.40.930.10">
    <property type="entry name" value="Mannitol-specific EII, Chain A"/>
    <property type="match status" value="1"/>
</dbReference>
<gene>
    <name evidence="12" type="ORF">HM131_01660</name>
</gene>
<accession>A0A1W5ZQQ3</accession>
<dbReference type="RefSeq" id="WP_085027304.1">
    <property type="nucleotide sequence ID" value="NZ_CP020772.1"/>
</dbReference>
<evidence type="ECO:0000256" key="8">
    <source>
        <dbReference type="ARBA" id="ARBA00037387"/>
    </source>
</evidence>
<keyword evidence="6" id="KW-0598">Phosphotransferase system</keyword>
<dbReference type="PANTHER" id="PTHR36203:SF1">
    <property type="entry name" value="ASCORBATE-SPECIFIC PTS SYSTEM EIIA COMPONENT"/>
    <property type="match status" value="1"/>
</dbReference>
<evidence type="ECO:0000313" key="12">
    <source>
        <dbReference type="EMBL" id="ARI75608.1"/>
    </source>
</evidence>
<dbReference type="InterPro" id="IPR051351">
    <property type="entry name" value="Ascorbate-PTS_EIIA_comp"/>
</dbReference>
<dbReference type="OrthoDB" id="369398at2"/>
<evidence type="ECO:0000256" key="1">
    <source>
        <dbReference type="ARBA" id="ARBA00004496"/>
    </source>
</evidence>
<keyword evidence="5" id="KW-0808">Transferase</keyword>
<feature type="domain" description="PTS EIIA type-2" evidence="11">
    <location>
        <begin position="3"/>
        <end position="144"/>
    </location>
</feature>
<sequence length="145" mass="16107">MLADYLEGNIRFLPSVDSWEDGIQKAAAPLLQSGSITPKYIDDMIENVNENGPYIVIVPGIAMPHAKNEDSVVKTSVSYLKLEEPVQFPKNKEVRTFFVLAAEDSSGHLDLISDLSSILIEDEIKDKLEASQSEQEVLDVLKMVE</sequence>
<dbReference type="Proteomes" id="UP000192527">
    <property type="component" value="Chromosome"/>
</dbReference>
<evidence type="ECO:0000259" key="11">
    <source>
        <dbReference type="PROSITE" id="PS51094"/>
    </source>
</evidence>